<organism evidence="2 3">
    <name type="scientific">Duganella guangzhouensis</name>
    <dbReference type="NCBI Taxonomy" id="2666084"/>
    <lineage>
        <taxon>Bacteria</taxon>
        <taxon>Pseudomonadati</taxon>
        <taxon>Pseudomonadota</taxon>
        <taxon>Betaproteobacteria</taxon>
        <taxon>Burkholderiales</taxon>
        <taxon>Oxalobacteraceae</taxon>
        <taxon>Telluria group</taxon>
        <taxon>Duganella</taxon>
    </lineage>
</organism>
<comment type="caution">
    <text evidence="2">The sequence shown here is derived from an EMBL/GenBank/DDBJ whole genome shotgun (WGS) entry which is preliminary data.</text>
</comment>
<evidence type="ECO:0000313" key="2">
    <source>
        <dbReference type="EMBL" id="MRW88822.1"/>
    </source>
</evidence>
<evidence type="ECO:0000313" key="3">
    <source>
        <dbReference type="Proteomes" id="UP000433309"/>
    </source>
</evidence>
<protein>
    <submittedName>
        <fullName evidence="2">Uncharacterized protein</fullName>
    </submittedName>
</protein>
<gene>
    <name evidence="2" type="ORF">GJ699_02355</name>
</gene>
<accession>A0A6I2KTT5</accession>
<dbReference type="Proteomes" id="UP000433309">
    <property type="component" value="Unassembled WGS sequence"/>
</dbReference>
<reference evidence="2 3" key="1">
    <citation type="submission" date="2019-11" db="EMBL/GenBank/DDBJ databases">
        <title>Novel species isolated from a subtropical stream in China.</title>
        <authorList>
            <person name="Lu H."/>
        </authorList>
    </citation>
    <scope>NUCLEOTIDE SEQUENCE [LARGE SCALE GENOMIC DNA]</scope>
    <source>
        <strain evidence="2 3">FT80W</strain>
    </source>
</reference>
<keyword evidence="3" id="KW-1185">Reference proteome</keyword>
<dbReference type="EMBL" id="WKJK01000001">
    <property type="protein sequence ID" value="MRW88822.1"/>
    <property type="molecule type" value="Genomic_DNA"/>
</dbReference>
<dbReference type="RefSeq" id="WP_154372697.1">
    <property type="nucleotide sequence ID" value="NZ_WKJK01000001.1"/>
</dbReference>
<feature type="region of interest" description="Disordered" evidence="1">
    <location>
        <begin position="1"/>
        <end position="27"/>
    </location>
</feature>
<evidence type="ECO:0000256" key="1">
    <source>
        <dbReference type="SAM" id="MobiDB-lite"/>
    </source>
</evidence>
<sequence>MSKETGGAAFPDPGRAQSAQHRKDLTETGMTLRDYFAAQALTGLINEPSEGRGGSTAGDICAANNKLQDNVQGVLAHAAYSIADAMLAERAK</sequence>
<dbReference type="AlphaFoldDB" id="A0A6I2KTT5"/>
<name>A0A6I2KTT5_9BURK</name>
<proteinExistence type="predicted"/>